<gene>
    <name evidence="2" type="ORF">N7515_007331</name>
</gene>
<name>A0A9W9GWD7_9EURO</name>
<dbReference type="AlphaFoldDB" id="A0A9W9GWD7"/>
<dbReference type="PANTHER" id="PTHR37012">
    <property type="entry name" value="B-ZIP TRANSCRIPTION FACTOR (EUROFUNG)-RELATED"/>
    <property type="match status" value="1"/>
</dbReference>
<proteinExistence type="predicted"/>
<feature type="region of interest" description="Disordered" evidence="1">
    <location>
        <begin position="1"/>
        <end position="39"/>
    </location>
</feature>
<dbReference type="Gene3D" id="1.20.5.170">
    <property type="match status" value="1"/>
</dbReference>
<dbReference type="EMBL" id="JAPQKL010000005">
    <property type="protein sequence ID" value="KAJ5131292.1"/>
    <property type="molecule type" value="Genomic_DNA"/>
</dbReference>
<evidence type="ECO:0000313" key="3">
    <source>
        <dbReference type="Proteomes" id="UP001149079"/>
    </source>
</evidence>
<dbReference type="PANTHER" id="PTHR37012:SF2">
    <property type="entry name" value="BZIP DOMAIN-CONTAINING PROTEIN-RELATED"/>
    <property type="match status" value="1"/>
</dbReference>
<comment type="caution">
    <text evidence="2">The sequence shown here is derived from an EMBL/GenBank/DDBJ whole genome shotgun (WGS) entry which is preliminary data.</text>
</comment>
<feature type="region of interest" description="Disordered" evidence="1">
    <location>
        <begin position="202"/>
        <end position="241"/>
    </location>
</feature>
<dbReference type="CDD" id="cd14688">
    <property type="entry name" value="bZIP_YAP"/>
    <property type="match status" value="1"/>
</dbReference>
<evidence type="ECO:0000313" key="2">
    <source>
        <dbReference type="EMBL" id="KAJ5131292.1"/>
    </source>
</evidence>
<reference evidence="2" key="2">
    <citation type="journal article" date="2023" name="IMA Fungus">
        <title>Comparative genomic study of the Penicillium genus elucidates a diverse pangenome and 15 lateral gene transfer events.</title>
        <authorList>
            <person name="Petersen C."/>
            <person name="Sorensen T."/>
            <person name="Nielsen M.R."/>
            <person name="Sondergaard T.E."/>
            <person name="Sorensen J.L."/>
            <person name="Fitzpatrick D.A."/>
            <person name="Frisvad J.C."/>
            <person name="Nielsen K.L."/>
        </authorList>
    </citation>
    <scope>NUCLEOTIDE SEQUENCE</scope>
    <source>
        <strain evidence="2">IBT 22155</strain>
    </source>
</reference>
<sequence>MPPVKRRESRSGSRKVSALSAEQLERKRANDRDAQRSIRQRTKEHIEQLEAQVASLKSQIAEMRLRDERFDELIKHNAFLENEVRRLKCQVASLTGRPELAGSTEPIAPFRGVWPPQHIQQHVERLINMTGTNHIHPQDRRRKVQPRTRSFTVAWSHMQWILIYIQGNASVPMHLKSALAAPQVHPSNIQGLLFLSTRTALGPSQSQTTGQSLSQTPSGSIGPPGQHTHSRNKETRHTNIHGSLLPECRVNKALDPRKFLWAYSM</sequence>
<dbReference type="GO" id="GO:0003700">
    <property type="term" value="F:DNA-binding transcription factor activity"/>
    <property type="evidence" value="ECO:0007669"/>
    <property type="project" value="InterPro"/>
</dbReference>
<reference evidence="2" key="1">
    <citation type="submission" date="2022-11" db="EMBL/GenBank/DDBJ databases">
        <authorList>
            <person name="Petersen C."/>
        </authorList>
    </citation>
    <scope>NUCLEOTIDE SEQUENCE</scope>
    <source>
        <strain evidence="2">IBT 22155</strain>
    </source>
</reference>
<accession>A0A9W9GWD7</accession>
<organism evidence="2 3">
    <name type="scientific">Penicillium bovifimosum</name>
    <dbReference type="NCBI Taxonomy" id="126998"/>
    <lineage>
        <taxon>Eukaryota</taxon>
        <taxon>Fungi</taxon>
        <taxon>Dikarya</taxon>
        <taxon>Ascomycota</taxon>
        <taxon>Pezizomycotina</taxon>
        <taxon>Eurotiomycetes</taxon>
        <taxon>Eurotiomycetidae</taxon>
        <taxon>Eurotiales</taxon>
        <taxon>Aspergillaceae</taxon>
        <taxon>Penicillium</taxon>
    </lineage>
</organism>
<dbReference type="Proteomes" id="UP001149079">
    <property type="component" value="Unassembled WGS sequence"/>
</dbReference>
<feature type="compositionally biased region" description="Basic and acidic residues" evidence="1">
    <location>
        <begin position="23"/>
        <end position="39"/>
    </location>
</feature>
<dbReference type="RefSeq" id="XP_056521671.1">
    <property type="nucleotide sequence ID" value="XM_056668075.1"/>
</dbReference>
<feature type="compositionally biased region" description="Basic and acidic residues" evidence="1">
    <location>
        <begin position="1"/>
        <end position="11"/>
    </location>
</feature>
<dbReference type="OrthoDB" id="3535998at2759"/>
<protein>
    <recommendedName>
        <fullName evidence="4">BZIP domain-containing protein</fullName>
    </recommendedName>
</protein>
<evidence type="ECO:0008006" key="4">
    <source>
        <dbReference type="Google" id="ProtNLM"/>
    </source>
</evidence>
<keyword evidence="3" id="KW-1185">Reference proteome</keyword>
<dbReference type="GeneID" id="81407245"/>
<dbReference type="InterPro" id="IPR046347">
    <property type="entry name" value="bZIP_sf"/>
</dbReference>
<feature type="compositionally biased region" description="Low complexity" evidence="1">
    <location>
        <begin position="202"/>
        <end position="220"/>
    </location>
</feature>
<evidence type="ECO:0000256" key="1">
    <source>
        <dbReference type="SAM" id="MobiDB-lite"/>
    </source>
</evidence>
<dbReference type="SUPFAM" id="SSF57959">
    <property type="entry name" value="Leucine zipper domain"/>
    <property type="match status" value="1"/>
</dbReference>